<reference evidence="2" key="1">
    <citation type="journal article" date="2019" name="Int. J. Syst. Evol. Microbiol.">
        <title>The Global Catalogue of Microorganisms (GCM) 10K type strain sequencing project: providing services to taxonomists for standard genome sequencing and annotation.</title>
        <authorList>
            <consortium name="The Broad Institute Genomics Platform"/>
            <consortium name="The Broad Institute Genome Sequencing Center for Infectious Disease"/>
            <person name="Wu L."/>
            <person name="Ma J."/>
        </authorList>
    </citation>
    <scope>NUCLEOTIDE SEQUENCE [LARGE SCALE GENOMIC DNA]</scope>
    <source>
        <strain evidence="2">NBRC 103627</strain>
    </source>
</reference>
<protein>
    <submittedName>
        <fullName evidence="1">Uncharacterized protein</fullName>
    </submittedName>
</protein>
<accession>A0ABV8ZHQ7</accession>
<dbReference type="Proteomes" id="UP001596003">
    <property type="component" value="Unassembled WGS sequence"/>
</dbReference>
<dbReference type="RefSeq" id="WP_379797390.1">
    <property type="nucleotide sequence ID" value="NZ_JBHSFY010000005.1"/>
</dbReference>
<proteinExistence type="predicted"/>
<gene>
    <name evidence="1" type="ORF">ACFO3N_10090</name>
</gene>
<name>A0ABV8ZHQ7_9FLAO</name>
<sequence>MGIYIKFQDAPNFVSLKICSDEVGKVNNLYGYNFIDMVDLPSSYDSLIVDSYDFLGLDFLKNKRIETLQLYSFFDRTDKNFEVLNELDEAGTEIFFHKDTEENNKWFLKMKRITTINNILD</sequence>
<organism evidence="1 2">
    <name type="scientific">Flavobacterium chungangensis</name>
    <dbReference type="NCBI Taxonomy" id="2708132"/>
    <lineage>
        <taxon>Bacteria</taxon>
        <taxon>Pseudomonadati</taxon>
        <taxon>Bacteroidota</taxon>
        <taxon>Flavobacteriia</taxon>
        <taxon>Flavobacteriales</taxon>
        <taxon>Flavobacteriaceae</taxon>
        <taxon>Flavobacterium</taxon>
    </lineage>
</organism>
<evidence type="ECO:0000313" key="2">
    <source>
        <dbReference type="Proteomes" id="UP001596003"/>
    </source>
</evidence>
<comment type="caution">
    <text evidence="1">The sequence shown here is derived from an EMBL/GenBank/DDBJ whole genome shotgun (WGS) entry which is preliminary data.</text>
</comment>
<dbReference type="EMBL" id="JBHSFY010000005">
    <property type="protein sequence ID" value="MFC4477410.1"/>
    <property type="molecule type" value="Genomic_DNA"/>
</dbReference>
<keyword evidence="2" id="KW-1185">Reference proteome</keyword>
<evidence type="ECO:0000313" key="1">
    <source>
        <dbReference type="EMBL" id="MFC4477410.1"/>
    </source>
</evidence>